<dbReference type="Gene3D" id="3.90.180.10">
    <property type="entry name" value="Medium-chain alcohol dehydrogenases, catalytic domain"/>
    <property type="match status" value="1"/>
</dbReference>
<dbReference type="FunFam" id="3.40.50.720:FF:000112">
    <property type="entry name" value="Enoyl-[acyl-carrier-protein] reductase 1, mitochondrial"/>
    <property type="match status" value="1"/>
</dbReference>
<dbReference type="OrthoDB" id="7482721at2759"/>
<protein>
    <submittedName>
        <fullName evidence="8">LAMI_0B06040g1_1</fullName>
    </submittedName>
</protein>
<evidence type="ECO:0000256" key="2">
    <source>
        <dbReference type="ARBA" id="ARBA00010371"/>
    </source>
</evidence>
<dbReference type="Gene3D" id="3.40.50.720">
    <property type="entry name" value="NAD(P)-binding Rossmann-like Domain"/>
    <property type="match status" value="1"/>
</dbReference>
<organism evidence="8 9">
    <name type="scientific">Lachancea mirantina</name>
    <dbReference type="NCBI Taxonomy" id="1230905"/>
    <lineage>
        <taxon>Eukaryota</taxon>
        <taxon>Fungi</taxon>
        <taxon>Dikarya</taxon>
        <taxon>Ascomycota</taxon>
        <taxon>Saccharomycotina</taxon>
        <taxon>Saccharomycetes</taxon>
        <taxon>Saccharomycetales</taxon>
        <taxon>Saccharomycetaceae</taxon>
        <taxon>Lachancea</taxon>
    </lineage>
</organism>
<dbReference type="GO" id="GO:0016491">
    <property type="term" value="F:oxidoreductase activity"/>
    <property type="evidence" value="ECO:0007669"/>
    <property type="project" value="UniProtKB-KW"/>
</dbReference>
<dbReference type="InterPro" id="IPR013154">
    <property type="entry name" value="ADH-like_N"/>
</dbReference>
<dbReference type="InterPro" id="IPR036291">
    <property type="entry name" value="NAD(P)-bd_dom_sf"/>
</dbReference>
<name>A0A1G4IWI4_9SACH</name>
<dbReference type="Pfam" id="PF08240">
    <property type="entry name" value="ADH_N"/>
    <property type="match status" value="1"/>
</dbReference>
<evidence type="ECO:0000256" key="6">
    <source>
        <dbReference type="ARBA" id="ARBA00023128"/>
    </source>
</evidence>
<dbReference type="PANTHER" id="PTHR43981">
    <property type="entry name" value="ENOYL-[ACYL-CARRIER-PROTEIN] REDUCTASE, MITOCHONDRIAL"/>
    <property type="match status" value="1"/>
</dbReference>
<evidence type="ECO:0000313" key="8">
    <source>
        <dbReference type="EMBL" id="SCU81392.1"/>
    </source>
</evidence>
<accession>A0A1G4IWI4</accession>
<dbReference type="SUPFAM" id="SSF50129">
    <property type="entry name" value="GroES-like"/>
    <property type="match status" value="1"/>
</dbReference>
<dbReference type="EMBL" id="LT598464">
    <property type="protein sequence ID" value="SCU81392.1"/>
    <property type="molecule type" value="Genomic_DNA"/>
</dbReference>
<feature type="domain" description="Alcohol dehydrogenase-like N-terminal" evidence="7">
    <location>
        <begin position="54"/>
        <end position="138"/>
    </location>
</feature>
<dbReference type="InterPro" id="IPR011032">
    <property type="entry name" value="GroES-like_sf"/>
</dbReference>
<comment type="subcellular location">
    <subcellularLocation>
        <location evidence="1">Mitochondrion</location>
    </subcellularLocation>
</comment>
<gene>
    <name evidence="8" type="ORF">LAMI_0B06040G</name>
</gene>
<keyword evidence="5" id="KW-0560">Oxidoreductase</keyword>
<keyword evidence="9" id="KW-1185">Reference proteome</keyword>
<evidence type="ECO:0000313" key="9">
    <source>
        <dbReference type="Proteomes" id="UP000191024"/>
    </source>
</evidence>
<dbReference type="GO" id="GO:0005739">
    <property type="term" value="C:mitochondrion"/>
    <property type="evidence" value="ECO:0007669"/>
    <property type="project" value="UniProtKB-SubCell"/>
</dbReference>
<evidence type="ECO:0000259" key="7">
    <source>
        <dbReference type="Pfam" id="PF08240"/>
    </source>
</evidence>
<keyword evidence="6" id="KW-0496">Mitochondrion</keyword>
<dbReference type="SUPFAM" id="SSF51735">
    <property type="entry name" value="NAD(P)-binding Rossmann-fold domains"/>
    <property type="match status" value="1"/>
</dbReference>
<dbReference type="PANTHER" id="PTHR43981:SF2">
    <property type="entry name" value="ENOYL-[ACYL-CARRIER-PROTEIN] REDUCTASE, MITOCHONDRIAL"/>
    <property type="match status" value="1"/>
</dbReference>
<sequence>MQRIGISASRNMARRRMSTQIPSHFKSLVYSSHDAQDCTKVLSLHTYPRKESDESIVLRTLAFPVNPSDVNQLEGVYPSKPEKTMEYRTEKPSAIAGNEGVFEVVHVPKSAKMLKPGDMVLPLQANFGTWSNYRTCEKESQLVKVEGIDVLTAATVGVNGCTAYQMVNNYVDWNEGANEWLIQNAGTSSVSKIVTQIAKSKGIKTLSVIRDRENFDEVASELENKYGATKVISETDNNDKNFAKEVLPKILGANATIKLALNSVGGKSSASIARKLDRDATMLTYGGMSKMPVTLPTSLLIFKGLKCLGFWITENSRRDPSSKLTTVNEVVELYSKGVIKSPRDDVRAIEWDVSNAKDDEVLQLIRNSINVKGKKNVIVLKW</sequence>
<keyword evidence="3" id="KW-0521">NADP</keyword>
<dbReference type="CDD" id="cd08290">
    <property type="entry name" value="ETR"/>
    <property type="match status" value="1"/>
</dbReference>
<comment type="similarity">
    <text evidence="2">Belongs to the zinc-containing alcohol dehydrogenase family. Quinone oxidoreductase subfamily.</text>
</comment>
<dbReference type="AlphaFoldDB" id="A0A1G4IWI4"/>
<reference evidence="8 9" key="1">
    <citation type="submission" date="2016-03" db="EMBL/GenBank/DDBJ databases">
        <authorList>
            <person name="Devillers H."/>
        </authorList>
    </citation>
    <scope>NUCLEOTIDE SEQUENCE [LARGE SCALE GENOMIC DNA]</scope>
    <source>
        <strain evidence="8">CBS 11717</strain>
    </source>
</reference>
<keyword evidence="4" id="KW-0809">Transit peptide</keyword>
<evidence type="ECO:0000256" key="5">
    <source>
        <dbReference type="ARBA" id="ARBA00023002"/>
    </source>
</evidence>
<dbReference type="InterPro" id="IPR051034">
    <property type="entry name" value="Mito_Enoyl-ACP_Reductase"/>
</dbReference>
<proteinExistence type="inferred from homology"/>
<dbReference type="Proteomes" id="UP000191024">
    <property type="component" value="Chromosome B"/>
</dbReference>
<evidence type="ECO:0000256" key="4">
    <source>
        <dbReference type="ARBA" id="ARBA00022946"/>
    </source>
</evidence>
<evidence type="ECO:0000256" key="3">
    <source>
        <dbReference type="ARBA" id="ARBA00022857"/>
    </source>
</evidence>
<dbReference type="GO" id="GO:0006631">
    <property type="term" value="P:fatty acid metabolic process"/>
    <property type="evidence" value="ECO:0007669"/>
    <property type="project" value="TreeGrafter"/>
</dbReference>
<evidence type="ECO:0000256" key="1">
    <source>
        <dbReference type="ARBA" id="ARBA00004173"/>
    </source>
</evidence>
<dbReference type="STRING" id="1230905.A0A1G4IWI4"/>